<keyword evidence="3" id="KW-1185">Reference proteome</keyword>
<comment type="caution">
    <text evidence="2">The sequence shown here is derived from an EMBL/GenBank/DDBJ whole genome shotgun (WGS) entry which is preliminary data.</text>
</comment>
<name>A0A6A3D117_HIBSY</name>
<feature type="compositionally biased region" description="Low complexity" evidence="1">
    <location>
        <begin position="55"/>
        <end position="69"/>
    </location>
</feature>
<evidence type="ECO:0000313" key="2">
    <source>
        <dbReference type="EMBL" id="KAE8735136.1"/>
    </source>
</evidence>
<dbReference type="Proteomes" id="UP000436088">
    <property type="component" value="Unassembled WGS sequence"/>
</dbReference>
<dbReference type="AlphaFoldDB" id="A0A6A3D117"/>
<dbReference type="EMBL" id="VEPZ02000037">
    <property type="protein sequence ID" value="KAE8735136.1"/>
    <property type="molecule type" value="Genomic_DNA"/>
</dbReference>
<gene>
    <name evidence="2" type="ORF">F3Y22_tig00000453pilonHSYRG00065</name>
</gene>
<accession>A0A6A3D117</accession>
<evidence type="ECO:0000313" key="3">
    <source>
        <dbReference type="Proteomes" id="UP000436088"/>
    </source>
</evidence>
<protein>
    <submittedName>
        <fullName evidence="2">Vegetative incompatibility protein HET-E-1-like</fullName>
    </submittedName>
</protein>
<feature type="region of interest" description="Disordered" evidence="1">
    <location>
        <begin position="44"/>
        <end position="79"/>
    </location>
</feature>
<proteinExistence type="predicted"/>
<organism evidence="2 3">
    <name type="scientific">Hibiscus syriacus</name>
    <name type="common">Rose of Sharon</name>
    <dbReference type="NCBI Taxonomy" id="106335"/>
    <lineage>
        <taxon>Eukaryota</taxon>
        <taxon>Viridiplantae</taxon>
        <taxon>Streptophyta</taxon>
        <taxon>Embryophyta</taxon>
        <taxon>Tracheophyta</taxon>
        <taxon>Spermatophyta</taxon>
        <taxon>Magnoliopsida</taxon>
        <taxon>eudicotyledons</taxon>
        <taxon>Gunneridae</taxon>
        <taxon>Pentapetalae</taxon>
        <taxon>rosids</taxon>
        <taxon>malvids</taxon>
        <taxon>Malvales</taxon>
        <taxon>Malvaceae</taxon>
        <taxon>Malvoideae</taxon>
        <taxon>Hibiscus</taxon>
    </lineage>
</organism>
<reference evidence="2" key="1">
    <citation type="submission" date="2019-09" db="EMBL/GenBank/DDBJ databases">
        <title>Draft genome information of white flower Hibiscus syriacus.</title>
        <authorList>
            <person name="Kim Y.-M."/>
        </authorList>
    </citation>
    <scope>NUCLEOTIDE SEQUENCE [LARGE SCALE GENOMIC DNA]</scope>
    <source>
        <strain evidence="2">YM2019G1</strain>
    </source>
</reference>
<sequence>MDELHCNIVVMKGSQAKVLRLNLQCIDELRTLYVSAASSPVMDSGGHLGHRVKHSTPVSSPEEPSTSYSRKSQEGYLPNSDSSTSYSLFCQENPLFEVLNLGNYSFVDNKNNLDNQLALIDSHGEKLINLSVNSTSSVKSNDKSVFWIPQNHNDEKPGKTLSNRAIPPSSKTLLDKFVQLDRDAKEGRLVNQSHDKYYMVSSDIRDAVSLGRTSSIPPPLCSFCQHKAPVFGIPPRRFSFEELEEATDGFAEVNFLAECDFGIVIEGFERWNQQSLSRLAITTKNSYRSSMRLLILASQDGILINGSKTKIELLELQAKSRTTLISSRPWDVPLSCA</sequence>
<evidence type="ECO:0000256" key="1">
    <source>
        <dbReference type="SAM" id="MobiDB-lite"/>
    </source>
</evidence>